<keyword evidence="1" id="KW-0732">Signal</keyword>
<accession>A0A8H7TEA4</accession>
<organism evidence="2 3">
    <name type="scientific">Cadophora malorum</name>
    <dbReference type="NCBI Taxonomy" id="108018"/>
    <lineage>
        <taxon>Eukaryota</taxon>
        <taxon>Fungi</taxon>
        <taxon>Dikarya</taxon>
        <taxon>Ascomycota</taxon>
        <taxon>Pezizomycotina</taxon>
        <taxon>Leotiomycetes</taxon>
        <taxon>Helotiales</taxon>
        <taxon>Ploettnerulaceae</taxon>
        <taxon>Cadophora</taxon>
    </lineage>
</organism>
<protein>
    <submittedName>
        <fullName evidence="2">Uncharacterized protein</fullName>
    </submittedName>
</protein>
<comment type="caution">
    <text evidence="2">The sequence shown here is derived from an EMBL/GenBank/DDBJ whole genome shotgun (WGS) entry which is preliminary data.</text>
</comment>
<evidence type="ECO:0000256" key="1">
    <source>
        <dbReference type="SAM" id="SignalP"/>
    </source>
</evidence>
<name>A0A8H7TEA4_9HELO</name>
<dbReference type="OrthoDB" id="3508681at2759"/>
<evidence type="ECO:0000313" key="2">
    <source>
        <dbReference type="EMBL" id="KAG4417617.1"/>
    </source>
</evidence>
<feature type="signal peptide" evidence="1">
    <location>
        <begin position="1"/>
        <end position="20"/>
    </location>
</feature>
<keyword evidence="3" id="KW-1185">Reference proteome</keyword>
<feature type="chain" id="PRO_5034492483" evidence="1">
    <location>
        <begin position="21"/>
        <end position="772"/>
    </location>
</feature>
<sequence>MRIYMTAVLSQLILALSVTAAPSEFPDTDGTIFPSTSITGDTTTTVPYANNTSVFCKRDGTSCNPETQRPQVNVTGNWNDLDQPEIEDIAYFRFSSKNIILSRADDWYAAWTVARQNDSEWAELGEWKLFAKDFAQTYNFECDLTFGACVNYPSLGDLQRMWPGAENRPLVRRIFFTFHRYAIAHDYLKAIDEAYDRTHTYLIGMVPEIISTFTLQVDAAKKLKCDQLHTVVNIVVQIGIQLATMAFAGLLGPELAMLGPAAEALVKKSKGLEETLANTVDDAARQAVLQQIASVKEELQKSSAKGKLRWLSTTLPADARSQEMGAGRTIAWSNVALYNFGYLEGQAYADLKKVYQSRTEFIGPGIGHGTMCSEFEGDFVDNNAGNRDMLAARLSSIFESSRKQRQNMFKTFYQGYISEPEQASGTAMWLKSRDWIGPGSVLDDMKDISNMEEEVKTAVIKGLITDTLTSDFNYIKCGYKDDAAKHCEKAKTATKGQDLSVFCPHADTDPQFMCDSRRWYFSDLHQHDIPMVAAKRFETFAGNRFNFTRQKFLMESFRNFELYDHANPTDYGGWGYGNSTSKGIGFNLPVCVSAKPRFFERKGYPSICGDWHASETESFINAMNAGVNSTIYKYRKDSLPMYLYTEIIPQALDSLQPLNRYLGLCANSLRFPNRGETPGVAVNWLKIQLSKDKDCELVQNGTKDMTDEEEANRWFCTNAGGHTIFKREKPYVDSPNAKYMKSHKRRCKSWLKSHGTSTKNTTISVANTTGGT</sequence>
<dbReference type="Proteomes" id="UP000664132">
    <property type="component" value="Unassembled WGS sequence"/>
</dbReference>
<reference evidence="2" key="1">
    <citation type="submission" date="2021-02" db="EMBL/GenBank/DDBJ databases">
        <title>Genome sequence Cadophora malorum strain M34.</title>
        <authorList>
            <person name="Stefanovic E."/>
            <person name="Vu D."/>
            <person name="Scully C."/>
            <person name="Dijksterhuis J."/>
            <person name="Roader J."/>
            <person name="Houbraken J."/>
        </authorList>
    </citation>
    <scope>NUCLEOTIDE SEQUENCE</scope>
    <source>
        <strain evidence="2">M34</strain>
    </source>
</reference>
<dbReference type="EMBL" id="JAFJYH010000150">
    <property type="protein sequence ID" value="KAG4417617.1"/>
    <property type="molecule type" value="Genomic_DNA"/>
</dbReference>
<proteinExistence type="predicted"/>
<gene>
    <name evidence="2" type="ORF">IFR04_009262</name>
</gene>
<dbReference type="AlphaFoldDB" id="A0A8H7TEA4"/>
<evidence type="ECO:0000313" key="3">
    <source>
        <dbReference type="Proteomes" id="UP000664132"/>
    </source>
</evidence>